<proteinExistence type="predicted"/>
<evidence type="ECO:0000313" key="3">
    <source>
        <dbReference type="Proteomes" id="UP001180020"/>
    </source>
</evidence>
<organism evidence="2 3">
    <name type="scientific">Acorus calamus</name>
    <name type="common">Sweet flag</name>
    <dbReference type="NCBI Taxonomy" id="4465"/>
    <lineage>
        <taxon>Eukaryota</taxon>
        <taxon>Viridiplantae</taxon>
        <taxon>Streptophyta</taxon>
        <taxon>Embryophyta</taxon>
        <taxon>Tracheophyta</taxon>
        <taxon>Spermatophyta</taxon>
        <taxon>Magnoliopsida</taxon>
        <taxon>Liliopsida</taxon>
        <taxon>Acoraceae</taxon>
        <taxon>Acorus</taxon>
    </lineage>
</organism>
<evidence type="ECO:0000313" key="2">
    <source>
        <dbReference type="EMBL" id="KAK1299187.1"/>
    </source>
</evidence>
<keyword evidence="3" id="KW-1185">Reference proteome</keyword>
<dbReference type="EMBL" id="JAUJYO010000014">
    <property type="protein sequence ID" value="KAK1299187.1"/>
    <property type="molecule type" value="Genomic_DNA"/>
</dbReference>
<protein>
    <submittedName>
        <fullName evidence="2">Uncharacterized protein</fullName>
    </submittedName>
</protein>
<reference evidence="2" key="2">
    <citation type="submission" date="2023-06" db="EMBL/GenBank/DDBJ databases">
        <authorList>
            <person name="Ma L."/>
            <person name="Liu K.-W."/>
            <person name="Li Z."/>
            <person name="Hsiao Y.-Y."/>
            <person name="Qi Y."/>
            <person name="Fu T."/>
            <person name="Tang G."/>
            <person name="Zhang D."/>
            <person name="Sun W.-H."/>
            <person name="Liu D.-K."/>
            <person name="Li Y."/>
            <person name="Chen G.-Z."/>
            <person name="Liu X.-D."/>
            <person name="Liao X.-Y."/>
            <person name="Jiang Y.-T."/>
            <person name="Yu X."/>
            <person name="Hao Y."/>
            <person name="Huang J."/>
            <person name="Zhao X.-W."/>
            <person name="Ke S."/>
            <person name="Chen Y.-Y."/>
            <person name="Wu W.-L."/>
            <person name="Hsu J.-L."/>
            <person name="Lin Y.-F."/>
            <person name="Huang M.-D."/>
            <person name="Li C.-Y."/>
            <person name="Huang L."/>
            <person name="Wang Z.-W."/>
            <person name="Zhao X."/>
            <person name="Zhong W.-Y."/>
            <person name="Peng D.-H."/>
            <person name="Ahmad S."/>
            <person name="Lan S."/>
            <person name="Zhang J.-S."/>
            <person name="Tsai W.-C."/>
            <person name="Van De Peer Y."/>
            <person name="Liu Z.-J."/>
        </authorList>
    </citation>
    <scope>NUCLEOTIDE SEQUENCE</scope>
    <source>
        <strain evidence="2">CP</strain>
        <tissue evidence="2">Leaves</tissue>
    </source>
</reference>
<accession>A0AAV9DCV8</accession>
<name>A0AAV9DCV8_ACOCL</name>
<sequence length="167" mass="18648">MANNGGEDDQSNDAGRELEDLCKAVEEQRDQMREQLHEIHMMIAGLNLNANNRHPKDIDEDKSNNTTDGNDIYDGAEFAEERERVNLIVEPEIDEDKSNKETEDVVFSGDSKDVIGGEQEELFARSIAVARLQKQLPTIVKAAQSHNQTHTKVSNIEVVDSDAIKSS</sequence>
<dbReference type="AlphaFoldDB" id="A0AAV9DCV8"/>
<gene>
    <name evidence="2" type="ORF">QJS10_CPB14g01003</name>
</gene>
<evidence type="ECO:0000256" key="1">
    <source>
        <dbReference type="SAM" id="MobiDB-lite"/>
    </source>
</evidence>
<feature type="region of interest" description="Disordered" evidence="1">
    <location>
        <begin position="51"/>
        <end position="72"/>
    </location>
</feature>
<feature type="compositionally biased region" description="Basic and acidic residues" evidence="1">
    <location>
        <begin position="54"/>
        <end position="63"/>
    </location>
</feature>
<reference evidence="2" key="1">
    <citation type="journal article" date="2023" name="Nat. Commun.">
        <title>Diploid and tetraploid genomes of Acorus and the evolution of monocots.</title>
        <authorList>
            <person name="Ma L."/>
            <person name="Liu K.W."/>
            <person name="Li Z."/>
            <person name="Hsiao Y.Y."/>
            <person name="Qi Y."/>
            <person name="Fu T."/>
            <person name="Tang G.D."/>
            <person name="Zhang D."/>
            <person name="Sun W.H."/>
            <person name="Liu D.K."/>
            <person name="Li Y."/>
            <person name="Chen G.Z."/>
            <person name="Liu X.D."/>
            <person name="Liao X.Y."/>
            <person name="Jiang Y.T."/>
            <person name="Yu X."/>
            <person name="Hao Y."/>
            <person name="Huang J."/>
            <person name="Zhao X.W."/>
            <person name="Ke S."/>
            <person name="Chen Y.Y."/>
            <person name="Wu W.L."/>
            <person name="Hsu J.L."/>
            <person name="Lin Y.F."/>
            <person name="Huang M.D."/>
            <person name="Li C.Y."/>
            <person name="Huang L."/>
            <person name="Wang Z.W."/>
            <person name="Zhao X."/>
            <person name="Zhong W.Y."/>
            <person name="Peng D.H."/>
            <person name="Ahmad S."/>
            <person name="Lan S."/>
            <person name="Zhang J.S."/>
            <person name="Tsai W.C."/>
            <person name="Van de Peer Y."/>
            <person name="Liu Z.J."/>
        </authorList>
    </citation>
    <scope>NUCLEOTIDE SEQUENCE</scope>
    <source>
        <strain evidence="2">CP</strain>
    </source>
</reference>
<dbReference type="Proteomes" id="UP001180020">
    <property type="component" value="Unassembled WGS sequence"/>
</dbReference>
<comment type="caution">
    <text evidence="2">The sequence shown here is derived from an EMBL/GenBank/DDBJ whole genome shotgun (WGS) entry which is preliminary data.</text>
</comment>